<dbReference type="InParanoid" id="A0A0H2RH29"/>
<feature type="compositionally biased region" description="Basic and acidic residues" evidence="3">
    <location>
        <begin position="59"/>
        <end position="77"/>
    </location>
</feature>
<dbReference type="GO" id="GO:0061631">
    <property type="term" value="F:ubiquitin conjugating enzyme activity"/>
    <property type="evidence" value="ECO:0007669"/>
    <property type="project" value="TreeGrafter"/>
</dbReference>
<keyword evidence="2" id="KW-0833">Ubl conjugation pathway</keyword>
<dbReference type="InterPro" id="IPR000608">
    <property type="entry name" value="UBC"/>
</dbReference>
<dbReference type="PANTHER" id="PTHR46116:SF15">
    <property type="entry name" value="(E3-INDEPENDENT) E2 UBIQUITIN-CONJUGATING ENZYME"/>
    <property type="match status" value="1"/>
</dbReference>
<dbReference type="EMBL" id="KQ086076">
    <property type="protein sequence ID" value="KLO08818.1"/>
    <property type="molecule type" value="Genomic_DNA"/>
</dbReference>
<keyword evidence="6" id="KW-1185">Reference proteome</keyword>
<dbReference type="PANTHER" id="PTHR46116">
    <property type="entry name" value="(E3-INDEPENDENT) E2 UBIQUITIN-CONJUGATING ENZYME"/>
    <property type="match status" value="1"/>
</dbReference>
<dbReference type="SMART" id="SM00212">
    <property type="entry name" value="UBCc"/>
    <property type="match status" value="1"/>
</dbReference>
<protein>
    <recommendedName>
        <fullName evidence="4">UBC core domain-containing protein</fullName>
    </recommendedName>
</protein>
<feature type="compositionally biased region" description="Acidic residues" evidence="3">
    <location>
        <begin position="78"/>
        <end position="102"/>
    </location>
</feature>
<sequence length="918" mass="101113">MDKQIAQLMEMGASAAQARAALAKYKDVMQAAERFFEGEFADVMDADDGAPAAVAGSSQRRDGDAPSRARMVTPHEDNDSDFEEHEDDDAEEDDDDDGFVDYDSDYEMKAETGKAPATSVDPYAGIFFSKDRREEVIEVEEEPETYKIADYSEPLPLMTQGQWMKGCPEGGEQGFLFSLYSELSEGSCACPNQCGFSVSRNKHDFFAIYPEFPAYVKHLKNIVRIKCRKCRSTTFCLGCGEPVTAERTQAGIMALDENPLYHCSNLQGVILGVGLSMLESLFAQQSREVSSLRTPDAKNAKKRKAESNAATPAPISNYDDDDDDTYFNVNKGGKKAKGGIGYAGAGREDNSGQIEAASAQKAKDENMAGLLKDVRAFLPNLRREGGGKASDYLVHPTTLAHLRRRFNYVSSTLLRNDSLADMSDRNVLYFELFVWLETISNHEALASMMAMPIMVNSSVKIINTRRSGSGQVRERTIVYEGSSGPRELLEAIVIQAQAARKGLEGTKPPDAVEEEMTEEQKRAKSVVTNSAKGKEKDTGYNDSPPSDENQRLMDFCNRILATAAAIDRSLKETKGEDFLLRLKESLPKVPSSMAEVASAMSQGFEKGPSDVGATEEETIKIYTDWATRVRFEYCDLSIPPPDGKKPDQDWSPNYKFFFNNEARMLANAEVPKRALAIAKELAVLTTNLPVAWNSSIFLRVDEGRVDIIKALITGPEGTPYYNGCYLFDIFLGPSYNQAPPSVKYMTTNAGKFRFNPNLYADGKVCLSLLGTWQGPGWIPGKSTLLQVLISIQSMILCEEPYLNEPGWANDVGSAASKAYSANVRRMCVHTAMLGNLKNPPEPFADVIRTHFRLKAKSISAQLDEWYKLDDGASTAGDGASVRRRGVVPGTSSNGFKKDIDELKTLLSQIQTEEGPSNQ</sequence>
<dbReference type="Gene3D" id="3.10.110.10">
    <property type="entry name" value="Ubiquitin Conjugating Enzyme"/>
    <property type="match status" value="1"/>
</dbReference>
<feature type="region of interest" description="Disordered" evidence="3">
    <location>
        <begin position="289"/>
        <end position="322"/>
    </location>
</feature>
<accession>A0A0H2RH29</accession>
<feature type="region of interest" description="Disordered" evidence="3">
    <location>
        <begin position="503"/>
        <end position="548"/>
    </location>
</feature>
<name>A0A0H2RH29_9AGAM</name>
<dbReference type="OrthoDB" id="47801at2759"/>
<feature type="region of interest" description="Disordered" evidence="3">
    <location>
        <begin position="872"/>
        <end position="895"/>
    </location>
</feature>
<dbReference type="STRING" id="27342.A0A0H2RH29"/>
<dbReference type="Proteomes" id="UP000053477">
    <property type="component" value="Unassembled WGS sequence"/>
</dbReference>
<evidence type="ECO:0000259" key="4">
    <source>
        <dbReference type="PROSITE" id="PS50127"/>
    </source>
</evidence>
<evidence type="ECO:0000256" key="2">
    <source>
        <dbReference type="ARBA" id="ARBA00022786"/>
    </source>
</evidence>
<feature type="domain" description="UBC core" evidence="4">
    <location>
        <begin position="672"/>
        <end position="832"/>
    </location>
</feature>
<evidence type="ECO:0000256" key="1">
    <source>
        <dbReference type="ARBA" id="ARBA00022679"/>
    </source>
</evidence>
<dbReference type="InterPro" id="IPR016135">
    <property type="entry name" value="UBQ-conjugating_enzyme/RWD"/>
</dbReference>
<gene>
    <name evidence="5" type="ORF">SCHPADRAFT_908312</name>
</gene>
<organism evidence="5 6">
    <name type="scientific">Schizopora paradoxa</name>
    <dbReference type="NCBI Taxonomy" id="27342"/>
    <lineage>
        <taxon>Eukaryota</taxon>
        <taxon>Fungi</taxon>
        <taxon>Dikarya</taxon>
        <taxon>Basidiomycota</taxon>
        <taxon>Agaricomycotina</taxon>
        <taxon>Agaricomycetes</taxon>
        <taxon>Hymenochaetales</taxon>
        <taxon>Schizoporaceae</taxon>
        <taxon>Schizopora</taxon>
    </lineage>
</organism>
<feature type="region of interest" description="Disordered" evidence="3">
    <location>
        <begin position="51"/>
        <end position="102"/>
    </location>
</feature>
<evidence type="ECO:0000313" key="6">
    <source>
        <dbReference type="Proteomes" id="UP000053477"/>
    </source>
</evidence>
<dbReference type="SUPFAM" id="SSF54495">
    <property type="entry name" value="UBC-like"/>
    <property type="match status" value="1"/>
</dbReference>
<dbReference type="PROSITE" id="PS50127">
    <property type="entry name" value="UBC_2"/>
    <property type="match status" value="1"/>
</dbReference>
<dbReference type="Pfam" id="PF00179">
    <property type="entry name" value="UQ_con"/>
    <property type="match status" value="1"/>
</dbReference>
<evidence type="ECO:0000256" key="3">
    <source>
        <dbReference type="SAM" id="MobiDB-lite"/>
    </source>
</evidence>
<proteinExistence type="predicted"/>
<evidence type="ECO:0000313" key="5">
    <source>
        <dbReference type="EMBL" id="KLO08818.1"/>
    </source>
</evidence>
<keyword evidence="1" id="KW-0808">Transferase</keyword>
<dbReference type="CDD" id="cd23810">
    <property type="entry name" value="UBCc_BIRC6"/>
    <property type="match status" value="1"/>
</dbReference>
<dbReference type="AlphaFoldDB" id="A0A0H2RH29"/>
<reference evidence="5 6" key="1">
    <citation type="submission" date="2015-04" db="EMBL/GenBank/DDBJ databases">
        <title>Complete genome sequence of Schizopora paradoxa KUC8140, a cosmopolitan wood degrader in East Asia.</title>
        <authorList>
            <consortium name="DOE Joint Genome Institute"/>
            <person name="Min B."/>
            <person name="Park H."/>
            <person name="Jang Y."/>
            <person name="Kim J.-J."/>
            <person name="Kim K.H."/>
            <person name="Pangilinan J."/>
            <person name="Lipzen A."/>
            <person name="Riley R."/>
            <person name="Grigoriev I.V."/>
            <person name="Spatafora J.W."/>
            <person name="Choi I.-G."/>
        </authorList>
    </citation>
    <scope>NUCLEOTIDE SEQUENCE [LARGE SCALE GENOMIC DNA]</scope>
    <source>
        <strain evidence="5 6">KUC8140</strain>
    </source>
</reference>